<keyword evidence="2" id="KW-1185">Reference proteome</keyword>
<name>A0A4Y2Q1Q8_ARAVE</name>
<gene>
    <name evidence="1" type="ORF">AVEN_254181_1</name>
</gene>
<comment type="caution">
    <text evidence="1">The sequence shown here is derived from an EMBL/GenBank/DDBJ whole genome shotgun (WGS) entry which is preliminary data.</text>
</comment>
<evidence type="ECO:0000313" key="2">
    <source>
        <dbReference type="Proteomes" id="UP000499080"/>
    </source>
</evidence>
<protein>
    <submittedName>
        <fullName evidence="1">Uncharacterized protein</fullName>
    </submittedName>
</protein>
<organism evidence="1 2">
    <name type="scientific">Araneus ventricosus</name>
    <name type="common">Orbweaver spider</name>
    <name type="synonym">Epeira ventricosa</name>
    <dbReference type="NCBI Taxonomy" id="182803"/>
    <lineage>
        <taxon>Eukaryota</taxon>
        <taxon>Metazoa</taxon>
        <taxon>Ecdysozoa</taxon>
        <taxon>Arthropoda</taxon>
        <taxon>Chelicerata</taxon>
        <taxon>Arachnida</taxon>
        <taxon>Araneae</taxon>
        <taxon>Araneomorphae</taxon>
        <taxon>Entelegynae</taxon>
        <taxon>Araneoidea</taxon>
        <taxon>Araneidae</taxon>
        <taxon>Araneus</taxon>
    </lineage>
</organism>
<sequence>MTAVDAHDLGRPTSPGFVPVSAASTGGSIQQKVCPVLFVEAPDHFQVLRWIQPQYCNYLYEILDVQVHRLERTADPLKEDGVAGAEPSAETFYKEKESFILGAPRRIVNTEAMLSEKVFLYHPGSQCSSAKYR</sequence>
<proteinExistence type="predicted"/>
<dbReference type="AlphaFoldDB" id="A0A4Y2Q1Q8"/>
<dbReference type="EMBL" id="BGPR01012529">
    <property type="protein sequence ID" value="GBN56477.1"/>
    <property type="molecule type" value="Genomic_DNA"/>
</dbReference>
<dbReference type="Proteomes" id="UP000499080">
    <property type="component" value="Unassembled WGS sequence"/>
</dbReference>
<accession>A0A4Y2Q1Q8</accession>
<evidence type="ECO:0000313" key="1">
    <source>
        <dbReference type="EMBL" id="GBN56477.1"/>
    </source>
</evidence>
<reference evidence="1 2" key="1">
    <citation type="journal article" date="2019" name="Sci. Rep.">
        <title>Orb-weaving spider Araneus ventricosus genome elucidates the spidroin gene catalogue.</title>
        <authorList>
            <person name="Kono N."/>
            <person name="Nakamura H."/>
            <person name="Ohtoshi R."/>
            <person name="Moran D.A.P."/>
            <person name="Shinohara A."/>
            <person name="Yoshida Y."/>
            <person name="Fujiwara M."/>
            <person name="Mori M."/>
            <person name="Tomita M."/>
            <person name="Arakawa K."/>
        </authorList>
    </citation>
    <scope>NUCLEOTIDE SEQUENCE [LARGE SCALE GENOMIC DNA]</scope>
</reference>